<reference evidence="5" key="1">
    <citation type="submission" date="2012-03" db="EMBL/GenBank/DDBJ databases">
        <title>Complete sequence of chromosome of Deinococcus peraridilitoris DSM 19664.</title>
        <authorList>
            <person name="Lucas S."/>
            <person name="Copeland A."/>
            <person name="Lapidus A."/>
            <person name="Glavina del Rio T."/>
            <person name="Dalin E."/>
            <person name="Tice H."/>
            <person name="Bruce D."/>
            <person name="Goodwin L."/>
            <person name="Pitluck S."/>
            <person name="Peters L."/>
            <person name="Mikhailova N."/>
            <person name="Lu M."/>
            <person name="Kyrpides N."/>
            <person name="Mavromatis K."/>
            <person name="Ivanova N."/>
            <person name="Brettin T."/>
            <person name="Detter J.C."/>
            <person name="Han C."/>
            <person name="Larimer F."/>
            <person name="Land M."/>
            <person name="Hauser L."/>
            <person name="Markowitz V."/>
            <person name="Cheng J.-F."/>
            <person name="Hugenholtz P."/>
            <person name="Woyke T."/>
            <person name="Wu D."/>
            <person name="Pukall R."/>
            <person name="Steenblock K."/>
            <person name="Brambilla E."/>
            <person name="Klenk H.-P."/>
            <person name="Eisen J.A."/>
        </authorList>
    </citation>
    <scope>NUCLEOTIDE SEQUENCE [LARGE SCALE GENOMIC DNA]</scope>
    <source>
        <strain evidence="5">DSM 19664 / LMG 22246 / CIP 109416 / KR-200</strain>
    </source>
</reference>
<dbReference type="PATRIC" id="fig|937777.3.peg.2997"/>
<evidence type="ECO:0000259" key="3">
    <source>
        <dbReference type="Pfam" id="PF11799"/>
    </source>
</evidence>
<dbReference type="HOGENOM" id="CLU_666858_0_0_0"/>
<dbReference type="GO" id="GO:0006281">
    <property type="term" value="P:DNA repair"/>
    <property type="evidence" value="ECO:0007669"/>
    <property type="project" value="InterPro"/>
</dbReference>
<feature type="region of interest" description="Disordered" evidence="1">
    <location>
        <begin position="388"/>
        <end position="412"/>
    </location>
</feature>
<dbReference type="InterPro" id="IPR043502">
    <property type="entry name" value="DNA/RNA_pol_sf"/>
</dbReference>
<evidence type="ECO:0000259" key="2">
    <source>
        <dbReference type="Pfam" id="PF00817"/>
    </source>
</evidence>
<feature type="domain" description="UmuC" evidence="2">
    <location>
        <begin position="21"/>
        <end position="109"/>
    </location>
</feature>
<gene>
    <name evidence="4" type="ordered locus">Deipe_2981</name>
</gene>
<dbReference type="OrthoDB" id="61068at2"/>
<dbReference type="RefSeq" id="WP_015236735.1">
    <property type="nucleotide sequence ID" value="NC_019793.1"/>
</dbReference>
<evidence type="ECO:0000256" key="1">
    <source>
        <dbReference type="SAM" id="MobiDB-lite"/>
    </source>
</evidence>
<dbReference type="KEGG" id="dpd:Deipe_2981"/>
<organism evidence="4 5">
    <name type="scientific">Deinococcus peraridilitoris (strain DSM 19664 / LMG 22246 / CIP 109416 / KR-200)</name>
    <dbReference type="NCBI Taxonomy" id="937777"/>
    <lineage>
        <taxon>Bacteria</taxon>
        <taxon>Thermotogati</taxon>
        <taxon>Deinococcota</taxon>
        <taxon>Deinococci</taxon>
        <taxon>Deinococcales</taxon>
        <taxon>Deinococcaceae</taxon>
        <taxon>Deinococcus</taxon>
    </lineage>
</organism>
<dbReference type="Pfam" id="PF00817">
    <property type="entry name" value="IMS"/>
    <property type="match status" value="1"/>
</dbReference>
<dbReference type="EMBL" id="CP003382">
    <property type="protein sequence ID" value="AFZ68433.1"/>
    <property type="molecule type" value="Genomic_DNA"/>
</dbReference>
<feature type="domain" description="DNA polymerase Y-family little finger" evidence="3">
    <location>
        <begin position="221"/>
        <end position="317"/>
    </location>
</feature>
<accession>L0A3F9</accession>
<name>L0A3F9_DEIPD</name>
<dbReference type="Proteomes" id="UP000010467">
    <property type="component" value="Chromosome"/>
</dbReference>
<proteinExistence type="predicted"/>
<evidence type="ECO:0000313" key="5">
    <source>
        <dbReference type="Proteomes" id="UP000010467"/>
    </source>
</evidence>
<evidence type="ECO:0000313" key="4">
    <source>
        <dbReference type="EMBL" id="AFZ68433.1"/>
    </source>
</evidence>
<dbReference type="GO" id="GO:0016740">
    <property type="term" value="F:transferase activity"/>
    <property type="evidence" value="ECO:0007669"/>
    <property type="project" value="UniProtKB-KW"/>
</dbReference>
<dbReference type="STRING" id="937777.Deipe_2981"/>
<dbReference type="Pfam" id="PF11799">
    <property type="entry name" value="IMS_C"/>
    <property type="match status" value="1"/>
</dbReference>
<dbReference type="eggNOG" id="ENOG5030JUT">
    <property type="taxonomic scope" value="Bacteria"/>
</dbReference>
<keyword evidence="4" id="KW-0808">Transferase</keyword>
<dbReference type="InterPro" id="IPR001126">
    <property type="entry name" value="UmuC"/>
</dbReference>
<dbReference type="AlphaFoldDB" id="L0A3F9"/>
<dbReference type="SUPFAM" id="SSF56672">
    <property type="entry name" value="DNA/RNA polymerases"/>
    <property type="match status" value="1"/>
</dbReference>
<protein>
    <submittedName>
        <fullName evidence="4">Nucleotidyltransferase/DNA polymerase involved in DNA repair</fullName>
    </submittedName>
</protein>
<sequence>MIAALLLEPFALWHAERAHPGAPVIVTQAGKVRHVCALARQGGVEVGMTVHGALSRLPELATQPLSQPHLAAGWEALVEGLFAYSPRIEAVGQGRVLLTLTEAAGRELAAQYHARVGLAESRELALLAALSARAGEARVIAPAFETALQALPLEVLGGIGLSARKLADLHFLGLRRVEDLLKWSKSQQAGFLGAEYAALKPYLHGPRDDRVPLFQPRAELMVGLNFEFSIHEPGELGAALMTLAERLLPQLNGRQAGRLVLSALTMGGQLSAVREVKEPLSDARRLVRLARLALQDLGSEPFALGIDQLELRLVGVGRAARQPGLWPGIRELDATSRVLSRFPHALVRAEWFSARRYAFDQCFRWVDFVTGEPRTCSVKRPLDRKTFAGQSKVRPPASQTSLFSEWQGAGGD</sequence>
<keyword evidence="5" id="KW-1185">Reference proteome</keyword>
<dbReference type="InterPro" id="IPR017961">
    <property type="entry name" value="DNA_pol_Y-fam_little_finger"/>
</dbReference>